<comment type="caution">
    <text evidence="9">The sequence shown here is derived from an EMBL/GenBank/DDBJ whole genome shotgun (WGS) entry which is preliminary data.</text>
</comment>
<dbReference type="GO" id="GO:0006906">
    <property type="term" value="P:vesicle fusion"/>
    <property type="evidence" value="ECO:0007669"/>
    <property type="project" value="TreeGrafter"/>
</dbReference>
<keyword evidence="4" id="KW-1133">Transmembrane helix</keyword>
<dbReference type="GO" id="GO:0005886">
    <property type="term" value="C:plasma membrane"/>
    <property type="evidence" value="ECO:0007669"/>
    <property type="project" value="TreeGrafter"/>
</dbReference>
<dbReference type="InterPro" id="IPR006011">
    <property type="entry name" value="Syntaxin_N"/>
</dbReference>
<name>A0A5J5EIK6_9PEZI</name>
<evidence type="ECO:0000256" key="1">
    <source>
        <dbReference type="ARBA" id="ARBA00004211"/>
    </source>
</evidence>
<organism evidence="9 10">
    <name type="scientific">Sphaerosporella brunnea</name>
    <dbReference type="NCBI Taxonomy" id="1250544"/>
    <lineage>
        <taxon>Eukaryota</taxon>
        <taxon>Fungi</taxon>
        <taxon>Dikarya</taxon>
        <taxon>Ascomycota</taxon>
        <taxon>Pezizomycotina</taxon>
        <taxon>Pezizomycetes</taxon>
        <taxon>Pezizales</taxon>
        <taxon>Pyronemataceae</taxon>
        <taxon>Sphaerosporella</taxon>
    </lineage>
</organism>
<keyword evidence="5 7" id="KW-0175">Coiled coil</keyword>
<reference evidence="9 10" key="1">
    <citation type="submission" date="2019-09" db="EMBL/GenBank/DDBJ databases">
        <title>Draft genome of the ectomycorrhizal ascomycete Sphaerosporella brunnea.</title>
        <authorList>
            <consortium name="DOE Joint Genome Institute"/>
            <person name="Benucci G.M."/>
            <person name="Marozzi G."/>
            <person name="Antonielli L."/>
            <person name="Sanchez S."/>
            <person name="Marco P."/>
            <person name="Wang X."/>
            <person name="Falini L.B."/>
            <person name="Barry K."/>
            <person name="Haridas S."/>
            <person name="Lipzen A."/>
            <person name="Labutti K."/>
            <person name="Grigoriev I.V."/>
            <person name="Murat C."/>
            <person name="Martin F."/>
            <person name="Albertini E."/>
            <person name="Donnini D."/>
            <person name="Bonito G."/>
        </authorList>
    </citation>
    <scope>NUCLEOTIDE SEQUENCE [LARGE SCALE GENOMIC DNA]</scope>
    <source>
        <strain evidence="9 10">Sb_GMNB300</strain>
    </source>
</reference>
<dbReference type="AlphaFoldDB" id="A0A5J5EIK6"/>
<dbReference type="GO" id="GO:0006886">
    <property type="term" value="P:intracellular protein transport"/>
    <property type="evidence" value="ECO:0007669"/>
    <property type="project" value="TreeGrafter"/>
</dbReference>
<dbReference type="Proteomes" id="UP000326924">
    <property type="component" value="Unassembled WGS sequence"/>
</dbReference>
<dbReference type="GO" id="GO:0006887">
    <property type="term" value="P:exocytosis"/>
    <property type="evidence" value="ECO:0007669"/>
    <property type="project" value="TreeGrafter"/>
</dbReference>
<evidence type="ECO:0000313" key="10">
    <source>
        <dbReference type="Proteomes" id="UP000326924"/>
    </source>
</evidence>
<dbReference type="EMBL" id="VXIS01000303">
    <property type="protein sequence ID" value="KAA8894907.1"/>
    <property type="molecule type" value="Genomic_DNA"/>
</dbReference>
<dbReference type="GO" id="GO:0012505">
    <property type="term" value="C:endomembrane system"/>
    <property type="evidence" value="ECO:0007669"/>
    <property type="project" value="TreeGrafter"/>
</dbReference>
<dbReference type="CDD" id="cd15849">
    <property type="entry name" value="SNARE_Sso1"/>
    <property type="match status" value="1"/>
</dbReference>
<evidence type="ECO:0000256" key="5">
    <source>
        <dbReference type="ARBA" id="ARBA00023054"/>
    </source>
</evidence>
<dbReference type="SMART" id="SM00397">
    <property type="entry name" value="t_SNARE"/>
    <property type="match status" value="1"/>
</dbReference>
<dbReference type="OrthoDB" id="10255013at2759"/>
<dbReference type="PROSITE" id="PS50192">
    <property type="entry name" value="T_SNARE"/>
    <property type="match status" value="1"/>
</dbReference>
<evidence type="ECO:0000256" key="4">
    <source>
        <dbReference type="ARBA" id="ARBA00022989"/>
    </source>
</evidence>
<evidence type="ECO:0000256" key="7">
    <source>
        <dbReference type="SAM" id="Coils"/>
    </source>
</evidence>
<dbReference type="InterPro" id="IPR010989">
    <property type="entry name" value="SNARE"/>
</dbReference>
<evidence type="ECO:0000313" key="9">
    <source>
        <dbReference type="EMBL" id="KAA8894907.1"/>
    </source>
</evidence>
<dbReference type="InterPro" id="IPR045242">
    <property type="entry name" value="Syntaxin"/>
</dbReference>
<evidence type="ECO:0000259" key="8">
    <source>
        <dbReference type="PROSITE" id="PS50192"/>
    </source>
</evidence>
<comment type="subcellular location">
    <subcellularLocation>
        <location evidence="1">Membrane</location>
        <topology evidence="1">Single-pass type IV membrane protein</topology>
    </subcellularLocation>
</comment>
<dbReference type="PANTHER" id="PTHR19957">
    <property type="entry name" value="SYNTAXIN"/>
    <property type="match status" value="1"/>
</dbReference>
<gene>
    <name evidence="9" type="ORF">FN846DRAFT_785729</name>
</gene>
<protein>
    <submittedName>
        <fullName evidence="9">t-SNARE</fullName>
    </submittedName>
</protein>
<evidence type="ECO:0000256" key="6">
    <source>
        <dbReference type="ARBA" id="ARBA00023136"/>
    </source>
</evidence>
<dbReference type="InterPro" id="IPR000727">
    <property type="entry name" value="T_SNARE_dom"/>
</dbReference>
<dbReference type="GO" id="GO:0005484">
    <property type="term" value="F:SNAP receptor activity"/>
    <property type="evidence" value="ECO:0007669"/>
    <property type="project" value="TreeGrafter"/>
</dbReference>
<evidence type="ECO:0000256" key="2">
    <source>
        <dbReference type="ARBA" id="ARBA00009063"/>
    </source>
</evidence>
<dbReference type="FunCoup" id="A0A5J5EIK6">
    <property type="interactions" value="614"/>
</dbReference>
<keyword evidence="10" id="KW-1185">Reference proteome</keyword>
<dbReference type="Gene3D" id="1.20.58.70">
    <property type="match status" value="1"/>
</dbReference>
<dbReference type="InParanoid" id="A0A5J5EIK6"/>
<feature type="domain" description="T-SNARE coiled-coil homology" evidence="8">
    <location>
        <begin position="180"/>
        <end position="242"/>
    </location>
</feature>
<accession>A0A5J5EIK6</accession>
<dbReference type="SMART" id="SM00503">
    <property type="entry name" value="SynN"/>
    <property type="match status" value="1"/>
</dbReference>
<evidence type="ECO:0000256" key="3">
    <source>
        <dbReference type="ARBA" id="ARBA00022692"/>
    </source>
</evidence>
<dbReference type="Pfam" id="PF00804">
    <property type="entry name" value="Syntaxin"/>
    <property type="match status" value="1"/>
</dbReference>
<dbReference type="GO" id="GO:0031201">
    <property type="term" value="C:SNARE complex"/>
    <property type="evidence" value="ECO:0007669"/>
    <property type="project" value="TreeGrafter"/>
</dbReference>
<sequence length="296" mass="33710">MGNLNGAPQQGYAPPAAAAGDNLQEFFDEVEQIRSGIEKVNANIATIESLHQRSLNEVDEGSQQNTQHRLEALVSETSSLNNSLAGRIKILKGKASRDPGKSPQVGVLDRNFKDTLRKYQMVEKTFADRTREQMARQYRIVRPDATEEEVRQACEDSQGQQIFSQALLTGNRRGEAGSALREVQARHNEIQRIEKTIIELAQLFNEMEQLVTEQETMVENIDQRGEEITQNVDKAQNELENAVEKARSARRKKWWCLLIVCEFSRISYLSDGFVLLWCFFFFCRGSLEIHPAVFFP</sequence>
<dbReference type="PANTHER" id="PTHR19957:SF307">
    <property type="entry name" value="PROTEIN SSO1-RELATED"/>
    <property type="match status" value="1"/>
</dbReference>
<keyword evidence="3" id="KW-0812">Transmembrane</keyword>
<comment type="similarity">
    <text evidence="2">Belongs to the syntaxin family.</text>
</comment>
<dbReference type="GO" id="GO:0000149">
    <property type="term" value="F:SNARE binding"/>
    <property type="evidence" value="ECO:0007669"/>
    <property type="project" value="TreeGrafter"/>
</dbReference>
<keyword evidence="6" id="KW-0472">Membrane</keyword>
<feature type="coiled-coil region" evidence="7">
    <location>
        <begin position="190"/>
        <end position="252"/>
    </location>
</feature>
<dbReference type="GO" id="GO:0048278">
    <property type="term" value="P:vesicle docking"/>
    <property type="evidence" value="ECO:0007669"/>
    <property type="project" value="TreeGrafter"/>
</dbReference>
<proteinExistence type="inferred from homology"/>
<dbReference type="SUPFAM" id="SSF47661">
    <property type="entry name" value="t-snare proteins"/>
    <property type="match status" value="1"/>
</dbReference>
<dbReference type="Pfam" id="PF05739">
    <property type="entry name" value="SNARE"/>
    <property type="match status" value="1"/>
</dbReference>
<dbReference type="FunFam" id="1.20.58.70:FF:000008">
    <property type="entry name" value="Syntaxin family protein"/>
    <property type="match status" value="1"/>
</dbReference>